<gene>
    <name evidence="12" type="ORF">KXQ929_LOCUS30550</name>
</gene>
<dbReference type="AlphaFoldDB" id="A0A819R275"/>
<keyword evidence="2 9" id="KW-0328">Glycosyltransferase</keyword>
<dbReference type="SUPFAM" id="SSF81901">
    <property type="entry name" value="HCP-like"/>
    <property type="match status" value="1"/>
</dbReference>
<evidence type="ECO:0000256" key="6">
    <source>
        <dbReference type="ARBA" id="ARBA00022803"/>
    </source>
</evidence>
<evidence type="ECO:0000256" key="5">
    <source>
        <dbReference type="ARBA" id="ARBA00022737"/>
    </source>
</evidence>
<dbReference type="InterPro" id="IPR019734">
    <property type="entry name" value="TPR_rpt"/>
</dbReference>
<dbReference type="Gene3D" id="3.90.176.10">
    <property type="entry name" value="Toxin ADP-ribosyltransferase, Chain A, domain 1"/>
    <property type="match status" value="1"/>
</dbReference>
<dbReference type="InterPro" id="IPR011990">
    <property type="entry name" value="TPR-like_helical_dom_sf"/>
</dbReference>
<dbReference type="Gene3D" id="1.25.40.10">
    <property type="entry name" value="Tetratricopeptide repeat domain"/>
    <property type="match status" value="2"/>
</dbReference>
<evidence type="ECO:0000256" key="7">
    <source>
        <dbReference type="ARBA" id="ARBA00047597"/>
    </source>
</evidence>
<reference evidence="12" key="1">
    <citation type="submission" date="2021-02" db="EMBL/GenBank/DDBJ databases">
        <authorList>
            <person name="Nowell W R."/>
        </authorList>
    </citation>
    <scope>NUCLEOTIDE SEQUENCE</scope>
</reference>
<proteinExistence type="inferred from homology"/>
<feature type="compositionally biased region" description="Polar residues" evidence="10">
    <location>
        <begin position="221"/>
        <end position="245"/>
    </location>
</feature>
<feature type="domain" description="DUF4590" evidence="11">
    <location>
        <begin position="40"/>
        <end position="131"/>
    </location>
</feature>
<dbReference type="EMBL" id="CAJOBB010003343">
    <property type="protein sequence ID" value="CAF4035270.1"/>
    <property type="molecule type" value="Genomic_DNA"/>
</dbReference>
<organism evidence="12 13">
    <name type="scientific">Adineta steineri</name>
    <dbReference type="NCBI Taxonomy" id="433720"/>
    <lineage>
        <taxon>Eukaryota</taxon>
        <taxon>Metazoa</taxon>
        <taxon>Spiralia</taxon>
        <taxon>Gnathifera</taxon>
        <taxon>Rotifera</taxon>
        <taxon>Eurotatoria</taxon>
        <taxon>Bdelloidea</taxon>
        <taxon>Adinetida</taxon>
        <taxon>Adinetidae</taxon>
        <taxon>Adineta</taxon>
    </lineage>
</organism>
<evidence type="ECO:0000256" key="2">
    <source>
        <dbReference type="ARBA" id="ARBA00022676"/>
    </source>
</evidence>
<keyword evidence="9" id="KW-0520">NAD</keyword>
<dbReference type="Pfam" id="PF15257">
    <property type="entry name" value="DUF4590"/>
    <property type="match status" value="1"/>
</dbReference>
<sequence length="1018" mass="117290">MTTPNNNPPTNISNNSCAITMLYLGPPVIKSNGPYKFKAHADEILILQSYTTMGTKSVFKGCLKPNDEFTFKSSRLTDRHFAMTIYINGIIDQRIFICCEYGFVNQSHFHTKRNSCQLQSITGGIPCEICQPLEMMNFFSNEIPDDYTNDVTFPSVQSANLNSKFIKENLLTESKSNIITKKEDNKQMPLSNTSSTKYNSNVDSNNAQTSNKQDENHNTKEGVNQQDDQPIDNIKSSKNTITELKQTDSSVDAKIMNEDNKTKISSAASLRIEQLLTDYLKLLLPQIKSSASNSKSKYTTEPITYSNPTVESNRETKASMKYTDSSSMSMSAIESKAEGFVLIWLDKTIQQNQDTTDSEQKLRAIVNSLVTFQEINDVKNFIEQIQDQQIYLIVSGELGEKLVSTNQIIDSPKLNSIYIFCRDQQKYTKLTQQSNKIRAVFIEIDPLCARLKEDTEQALKNLLPISTTSEDSKNEINQIKFLCSQLHRDFLFTIEYNNNARLELAEFCSNIYKSSILNLKYVEELRTKYHAGKAIWWYSRETFLFRMLNNAFRTQDISILYKFHFFIKDLHMQLEQMHSLYKPSLATRVFTVYRGLSMSLDDFEKTIHSEVNNLIAFDSFLSTTLDKNTAKLFSLNKQKSKSESVVFCMEIDADRMDRPFADISRWSDHKEEKEVLFSIGTVFRIVNVEDKEKNDGIWMVHLSTVSEKDKNLMKETQQIQTTLLEFFERVLNAQSEAKNFHKLPDSNANVANMLYKQGVYNESLEFYQRALKALNELESPDPLTKAIYISNVAKAHMASGHEDEALVLYKQALNIRHRLCESNDPSLIHTLHTIGHIYRGKEDWNKALERYNQALELLLKTPIESGLSSDPSSIAVTYICIGNIYDRQENHQQALEVFLKALEQQHKHLPEQHPALAFLYNNIGAMYYKLQQYDRALENHLKCLNIELKALPKEHITFAKTYKNIATTYEKLRQFNEAFEFAKQYVDQLKLHSLEDNKELIEAENLLKKIQISRDNRK</sequence>
<dbReference type="EC" id="2.4.2.31" evidence="9"/>
<dbReference type="PROSITE" id="PS50005">
    <property type="entry name" value="TPR"/>
    <property type="match status" value="3"/>
</dbReference>
<dbReference type="Pfam" id="PF13374">
    <property type="entry name" value="TPR_10"/>
    <property type="match status" value="1"/>
</dbReference>
<evidence type="ECO:0000256" key="1">
    <source>
        <dbReference type="ARBA" id="ARBA00009558"/>
    </source>
</evidence>
<evidence type="ECO:0000256" key="8">
    <source>
        <dbReference type="PROSITE-ProRule" id="PRU00339"/>
    </source>
</evidence>
<keyword evidence="3 9" id="KW-0808">Transferase</keyword>
<protein>
    <recommendedName>
        <fullName evidence="9">NAD(P)(+)--arginine ADP-ribosyltransferase</fullName>
        <ecNumber evidence="9">2.4.2.31</ecNumber>
    </recommendedName>
    <alternativeName>
        <fullName evidence="9">Mono(ADP-ribosyl)transferase</fullName>
    </alternativeName>
</protein>
<dbReference type="GO" id="GO:0106274">
    <property type="term" value="F:NAD+-protein-arginine ADP-ribosyltransferase activity"/>
    <property type="evidence" value="ECO:0007669"/>
    <property type="project" value="UniProtKB-EC"/>
</dbReference>
<evidence type="ECO:0000313" key="12">
    <source>
        <dbReference type="EMBL" id="CAF4035270.1"/>
    </source>
</evidence>
<keyword evidence="5" id="KW-0677">Repeat</keyword>
<dbReference type="SUPFAM" id="SSF56399">
    <property type="entry name" value="ADP-ribosylation"/>
    <property type="match status" value="1"/>
</dbReference>
<feature type="repeat" description="TPR" evidence="8">
    <location>
        <begin position="875"/>
        <end position="908"/>
    </location>
</feature>
<accession>A0A819R275</accession>
<feature type="compositionally biased region" description="Polar residues" evidence="10">
    <location>
        <begin position="188"/>
        <end position="211"/>
    </location>
</feature>
<dbReference type="PROSITE" id="PS51996">
    <property type="entry name" value="TR_MART"/>
    <property type="match status" value="1"/>
</dbReference>
<name>A0A819R275_9BILA</name>
<evidence type="ECO:0000259" key="11">
    <source>
        <dbReference type="Pfam" id="PF15257"/>
    </source>
</evidence>
<dbReference type="GO" id="GO:0016779">
    <property type="term" value="F:nucleotidyltransferase activity"/>
    <property type="evidence" value="ECO:0007669"/>
    <property type="project" value="UniProtKB-KW"/>
</dbReference>
<dbReference type="InterPro" id="IPR000768">
    <property type="entry name" value="ART"/>
</dbReference>
<dbReference type="Pfam" id="PF13424">
    <property type="entry name" value="TPR_12"/>
    <property type="match status" value="2"/>
</dbReference>
<keyword evidence="6 8" id="KW-0802">TPR repeat</keyword>
<dbReference type="Proteomes" id="UP000663868">
    <property type="component" value="Unassembled WGS sequence"/>
</dbReference>
<dbReference type="PANTHER" id="PTHR45641:SF1">
    <property type="entry name" value="AAA+ ATPASE DOMAIN-CONTAINING PROTEIN"/>
    <property type="match status" value="1"/>
</dbReference>
<comment type="catalytic activity">
    <reaction evidence="7 9">
        <text>L-arginyl-[protein] + NAD(+) = N(omega)-(ADP-D-ribosyl)-L-arginyl-[protein] + nicotinamide + H(+)</text>
        <dbReference type="Rhea" id="RHEA:19149"/>
        <dbReference type="Rhea" id="RHEA-COMP:10532"/>
        <dbReference type="Rhea" id="RHEA-COMP:15087"/>
        <dbReference type="ChEBI" id="CHEBI:15378"/>
        <dbReference type="ChEBI" id="CHEBI:17154"/>
        <dbReference type="ChEBI" id="CHEBI:29965"/>
        <dbReference type="ChEBI" id="CHEBI:57540"/>
        <dbReference type="ChEBI" id="CHEBI:142554"/>
        <dbReference type="EC" id="2.4.2.31"/>
    </reaction>
</comment>
<feature type="repeat" description="TPR" evidence="8">
    <location>
        <begin position="917"/>
        <end position="950"/>
    </location>
</feature>
<dbReference type="InterPro" id="IPR048257">
    <property type="entry name" value="DUF4590"/>
</dbReference>
<evidence type="ECO:0000256" key="3">
    <source>
        <dbReference type="ARBA" id="ARBA00022679"/>
    </source>
</evidence>
<dbReference type="Pfam" id="PF01129">
    <property type="entry name" value="ART"/>
    <property type="match status" value="1"/>
</dbReference>
<feature type="repeat" description="TPR" evidence="8">
    <location>
        <begin position="828"/>
        <end position="861"/>
    </location>
</feature>
<evidence type="ECO:0000256" key="4">
    <source>
        <dbReference type="ARBA" id="ARBA00022695"/>
    </source>
</evidence>
<dbReference type="PANTHER" id="PTHR45641">
    <property type="entry name" value="TETRATRICOPEPTIDE REPEAT PROTEIN (AFU_ORTHOLOGUE AFUA_6G03870)"/>
    <property type="match status" value="1"/>
</dbReference>
<comment type="similarity">
    <text evidence="1 9">Belongs to the Arg-specific ADP-ribosyltransferase family.</text>
</comment>
<evidence type="ECO:0000256" key="10">
    <source>
        <dbReference type="SAM" id="MobiDB-lite"/>
    </source>
</evidence>
<comment type="caution">
    <text evidence="12">The sequence shown here is derived from an EMBL/GenBank/DDBJ whole genome shotgun (WGS) entry which is preliminary data.</text>
</comment>
<feature type="region of interest" description="Disordered" evidence="10">
    <location>
        <begin position="178"/>
        <end position="245"/>
    </location>
</feature>
<keyword evidence="9" id="KW-0521">NADP</keyword>
<evidence type="ECO:0000256" key="9">
    <source>
        <dbReference type="RuleBase" id="RU361228"/>
    </source>
</evidence>
<evidence type="ECO:0000313" key="13">
    <source>
        <dbReference type="Proteomes" id="UP000663868"/>
    </source>
</evidence>
<keyword evidence="4" id="KW-0548">Nucleotidyltransferase</keyword>
<dbReference type="SMART" id="SM00028">
    <property type="entry name" value="TPR"/>
    <property type="match status" value="6"/>
</dbReference>